<dbReference type="OrthoDB" id="9804867at2"/>
<gene>
    <name evidence="3" type="ORF">FZ040_02095</name>
</gene>
<dbReference type="RefSeq" id="WP_149170476.1">
    <property type="nucleotide sequence ID" value="NZ_VTOY01000001.1"/>
</dbReference>
<comment type="caution">
    <text evidence="3">The sequence shown here is derived from an EMBL/GenBank/DDBJ whole genome shotgun (WGS) entry which is preliminary data.</text>
</comment>
<sequence length="85" mass="9636">MAQATINLRIDANLKREMEIICKAMGMNLTTAFTIFAKKVTNERRIPFEITAPADPFYSEENIARLKESISQLEKGHGTIHEVDL</sequence>
<dbReference type="PANTHER" id="PTHR38781">
    <property type="entry name" value="ANTITOXIN DINJ-RELATED"/>
    <property type="match status" value="1"/>
</dbReference>
<dbReference type="EMBL" id="VTOY01000001">
    <property type="protein sequence ID" value="TYZ24852.1"/>
    <property type="molecule type" value="Genomic_DNA"/>
</dbReference>
<dbReference type="AlphaFoldDB" id="A0A5D6WBM6"/>
<evidence type="ECO:0000256" key="2">
    <source>
        <dbReference type="ARBA" id="ARBA00022649"/>
    </source>
</evidence>
<proteinExistence type="inferred from homology"/>
<reference evidence="3 4" key="1">
    <citation type="submission" date="2019-08" db="EMBL/GenBank/DDBJ databases">
        <title>Selenomonas sp. mPRGC5 and Selenomonas sp. mPRGC8 isolated from ruminal fluid of dairy goat (Capra hircus).</title>
        <authorList>
            <person name="Poothong S."/>
            <person name="Nuengjamnong C."/>
            <person name="Tanasupawat S."/>
        </authorList>
    </citation>
    <scope>NUCLEOTIDE SEQUENCE [LARGE SCALE GENOMIC DNA]</scope>
    <source>
        <strain evidence="4">mPRGC5</strain>
    </source>
</reference>
<dbReference type="InterPro" id="IPR013321">
    <property type="entry name" value="Arc_rbn_hlx_hlx"/>
</dbReference>
<keyword evidence="4" id="KW-1185">Reference proteome</keyword>
<keyword evidence="2" id="KW-1277">Toxin-antitoxin system</keyword>
<dbReference type="Proteomes" id="UP000323646">
    <property type="component" value="Unassembled WGS sequence"/>
</dbReference>
<evidence type="ECO:0000313" key="3">
    <source>
        <dbReference type="EMBL" id="TYZ24852.1"/>
    </source>
</evidence>
<organism evidence="3 4">
    <name type="scientific">Selenomonas ruminis</name>
    <dbReference type="NCBI Taxonomy" id="2593411"/>
    <lineage>
        <taxon>Bacteria</taxon>
        <taxon>Bacillati</taxon>
        <taxon>Bacillota</taxon>
        <taxon>Negativicutes</taxon>
        <taxon>Selenomonadales</taxon>
        <taxon>Selenomonadaceae</taxon>
        <taxon>Selenomonas</taxon>
    </lineage>
</organism>
<dbReference type="Gene3D" id="1.10.1220.10">
    <property type="entry name" value="Met repressor-like"/>
    <property type="match status" value="1"/>
</dbReference>
<dbReference type="NCBIfam" id="TIGR02384">
    <property type="entry name" value="RelB_DinJ"/>
    <property type="match status" value="1"/>
</dbReference>
<accession>A0A5D6WBM6</accession>
<dbReference type="InterPro" id="IPR007337">
    <property type="entry name" value="RelB/DinJ"/>
</dbReference>
<dbReference type="GO" id="GO:0006355">
    <property type="term" value="P:regulation of DNA-templated transcription"/>
    <property type="evidence" value="ECO:0007669"/>
    <property type="project" value="InterPro"/>
</dbReference>
<dbReference type="GO" id="GO:0006351">
    <property type="term" value="P:DNA-templated transcription"/>
    <property type="evidence" value="ECO:0007669"/>
    <property type="project" value="TreeGrafter"/>
</dbReference>
<name>A0A5D6WBM6_9FIRM</name>
<protein>
    <submittedName>
        <fullName evidence="3">Type II toxin-antitoxin system RelB/DinJ family antitoxin</fullName>
    </submittedName>
</protein>
<comment type="similarity">
    <text evidence="1">Belongs to the RelB/DinJ antitoxin family.</text>
</comment>
<dbReference type="PANTHER" id="PTHR38781:SF1">
    <property type="entry name" value="ANTITOXIN DINJ-RELATED"/>
    <property type="match status" value="1"/>
</dbReference>
<evidence type="ECO:0000313" key="4">
    <source>
        <dbReference type="Proteomes" id="UP000323646"/>
    </source>
</evidence>
<evidence type="ECO:0000256" key="1">
    <source>
        <dbReference type="ARBA" id="ARBA00010562"/>
    </source>
</evidence>
<dbReference type="Pfam" id="PF04221">
    <property type="entry name" value="RelB"/>
    <property type="match status" value="1"/>
</dbReference>